<dbReference type="InterPro" id="IPR050425">
    <property type="entry name" value="NAD(P)_dehydrat-like"/>
</dbReference>
<dbReference type="EMBL" id="CAJOBC010008701">
    <property type="protein sequence ID" value="CAF3968604.1"/>
    <property type="molecule type" value="Genomic_DNA"/>
</dbReference>
<evidence type="ECO:0000313" key="6">
    <source>
        <dbReference type="Proteomes" id="UP000663829"/>
    </source>
</evidence>
<dbReference type="Proteomes" id="UP000677228">
    <property type="component" value="Unassembled WGS sequence"/>
</dbReference>
<proteinExistence type="predicted"/>
<dbReference type="InterPro" id="IPR036291">
    <property type="entry name" value="NAD(P)-bd_dom_sf"/>
</dbReference>
<dbReference type="Proteomes" id="UP000663829">
    <property type="component" value="Unassembled WGS sequence"/>
</dbReference>
<dbReference type="PANTHER" id="PTHR10366">
    <property type="entry name" value="NAD DEPENDENT EPIMERASE/DEHYDRATASE"/>
    <property type="match status" value="1"/>
</dbReference>
<dbReference type="SUPFAM" id="SSF51735">
    <property type="entry name" value="NAD(P)-binding Rossmann-fold domains"/>
    <property type="match status" value="1"/>
</dbReference>
<evidence type="ECO:0000256" key="1">
    <source>
        <dbReference type="ARBA" id="ARBA00023002"/>
    </source>
</evidence>
<protein>
    <submittedName>
        <fullName evidence="2">Uncharacterized protein</fullName>
    </submittedName>
</protein>
<name>A0A814WNZ7_9BILA</name>
<dbReference type="Proteomes" id="UP000682733">
    <property type="component" value="Unassembled WGS sequence"/>
</dbReference>
<dbReference type="EMBL" id="CAJOBA010042787">
    <property type="protein sequence ID" value="CAF4139672.1"/>
    <property type="molecule type" value="Genomic_DNA"/>
</dbReference>
<evidence type="ECO:0000313" key="2">
    <source>
        <dbReference type="EMBL" id="CAF1204273.1"/>
    </source>
</evidence>
<sequence>MYLGCEYVMAVASPFSFHEEIQPKRDLVDPTIAALIHLLETAVATPSVKRVIITGSQATVFNYDYGPSRDYMYTEKDWNPVTYEQACNPPQDIYCGPLIYAYAGGKTLAEKAAWEFTRNNAQEKFDIVCILPSWIFDPTTWQPTSSADFSESNKIIYGLYQGQAPPSDIFPHWVDVRDVARAHVLAIEKRNAGGYRLIVNSGPFRVRDAIVSLKKLESRVVDPEHVKNLDKWCGMDNGKSVELLGMKYIGLDQCFTDMVEQFKKMTA</sequence>
<dbReference type="AlphaFoldDB" id="A0A814WNZ7"/>
<gene>
    <name evidence="2" type="ORF">GPM918_LOCUS23882</name>
    <name evidence="3" type="ORF">OVA965_LOCUS29763</name>
    <name evidence="4" type="ORF">SRO942_LOCUS23881</name>
    <name evidence="5" type="ORF">TMI583_LOCUS30548</name>
</gene>
<organism evidence="2 6">
    <name type="scientific">Didymodactylos carnosus</name>
    <dbReference type="NCBI Taxonomy" id="1234261"/>
    <lineage>
        <taxon>Eukaryota</taxon>
        <taxon>Metazoa</taxon>
        <taxon>Spiralia</taxon>
        <taxon>Gnathifera</taxon>
        <taxon>Rotifera</taxon>
        <taxon>Eurotatoria</taxon>
        <taxon>Bdelloidea</taxon>
        <taxon>Philodinida</taxon>
        <taxon>Philodinidae</taxon>
        <taxon>Didymodactylos</taxon>
    </lineage>
</organism>
<keyword evidence="6" id="KW-1185">Reference proteome</keyword>
<comment type="caution">
    <text evidence="2">The sequence shown here is derived from an EMBL/GenBank/DDBJ whole genome shotgun (WGS) entry which is preliminary data.</text>
</comment>
<dbReference type="EMBL" id="CAJNOQ010008700">
    <property type="protein sequence ID" value="CAF1204273.1"/>
    <property type="molecule type" value="Genomic_DNA"/>
</dbReference>
<dbReference type="OrthoDB" id="2735536at2759"/>
<keyword evidence="1" id="KW-0560">Oxidoreductase</keyword>
<dbReference type="EMBL" id="CAJNOK010021173">
    <property type="protein sequence ID" value="CAF1328320.1"/>
    <property type="molecule type" value="Genomic_DNA"/>
</dbReference>
<dbReference type="PANTHER" id="PTHR10366:SF564">
    <property type="entry name" value="STEROL-4-ALPHA-CARBOXYLATE 3-DEHYDROGENASE, DECARBOXYLATING"/>
    <property type="match status" value="1"/>
</dbReference>
<reference evidence="2" key="1">
    <citation type="submission" date="2021-02" db="EMBL/GenBank/DDBJ databases">
        <authorList>
            <person name="Nowell W R."/>
        </authorList>
    </citation>
    <scope>NUCLEOTIDE SEQUENCE</scope>
</reference>
<dbReference type="Gene3D" id="3.40.50.720">
    <property type="entry name" value="NAD(P)-binding Rossmann-like Domain"/>
    <property type="match status" value="1"/>
</dbReference>
<evidence type="ECO:0000313" key="5">
    <source>
        <dbReference type="EMBL" id="CAF4139672.1"/>
    </source>
</evidence>
<evidence type="ECO:0000313" key="4">
    <source>
        <dbReference type="EMBL" id="CAF3968604.1"/>
    </source>
</evidence>
<dbReference type="GO" id="GO:0016616">
    <property type="term" value="F:oxidoreductase activity, acting on the CH-OH group of donors, NAD or NADP as acceptor"/>
    <property type="evidence" value="ECO:0007669"/>
    <property type="project" value="TreeGrafter"/>
</dbReference>
<accession>A0A814WNZ7</accession>
<evidence type="ECO:0000313" key="3">
    <source>
        <dbReference type="EMBL" id="CAF1328320.1"/>
    </source>
</evidence>
<dbReference type="Proteomes" id="UP000681722">
    <property type="component" value="Unassembled WGS sequence"/>
</dbReference>